<dbReference type="Pfam" id="PF09361">
    <property type="entry name" value="Phasin_2"/>
    <property type="match status" value="1"/>
</dbReference>
<sequence length="166" mass="18441">MSNEPVNQMQTQIENTVARPARSYASFMLDHFEQLANLQFEAAKAYAETSMQQARAALEVKDSSDVRAYMENQQKVAKEMNERIKGDMEKLVSLNQAFAQNAQKVTQDSTKKATETAQEGAEKVTQDSAQKDPKAAQEGSKNDTQDNTQKESKAAKESSKKDTQAV</sequence>
<dbReference type="Proteomes" id="UP000315400">
    <property type="component" value="Unassembled WGS sequence"/>
</dbReference>
<dbReference type="EMBL" id="VIFK01000241">
    <property type="protein sequence ID" value="TQE98261.1"/>
    <property type="molecule type" value="Genomic_DNA"/>
</dbReference>
<evidence type="ECO:0000256" key="1">
    <source>
        <dbReference type="SAM" id="MobiDB-lite"/>
    </source>
</evidence>
<dbReference type="InterPro" id="IPR018968">
    <property type="entry name" value="Phasin"/>
</dbReference>
<organism evidence="3 4">
    <name type="scientific">Spiribacter salinus</name>
    <dbReference type="NCBI Taxonomy" id="1335746"/>
    <lineage>
        <taxon>Bacteria</taxon>
        <taxon>Pseudomonadati</taxon>
        <taxon>Pseudomonadota</taxon>
        <taxon>Gammaproteobacteria</taxon>
        <taxon>Chromatiales</taxon>
        <taxon>Ectothiorhodospiraceae</taxon>
        <taxon>Spiribacter</taxon>
    </lineage>
</organism>
<protein>
    <submittedName>
        <fullName evidence="3">Phasin family protein</fullName>
    </submittedName>
</protein>
<proteinExistence type="predicted"/>
<evidence type="ECO:0000313" key="3">
    <source>
        <dbReference type="EMBL" id="TQE98261.1"/>
    </source>
</evidence>
<reference evidence="3 4" key="1">
    <citation type="submission" date="2019-06" db="EMBL/GenBank/DDBJ databases">
        <title>Metagenome assembled Genome of Spiribacter salinus SL48-SHIP from the microbial mat of Salt Lake 48 (Novosibirsk region, Russia).</title>
        <authorList>
            <person name="Shipova A."/>
            <person name="Rozanov A.S."/>
            <person name="Bryanskaya A.V."/>
            <person name="Peltek S.E."/>
        </authorList>
    </citation>
    <scope>NUCLEOTIDE SEQUENCE [LARGE SCALE GENOMIC DNA]</scope>
    <source>
        <strain evidence="3">SL48-SHIP-2</strain>
    </source>
</reference>
<feature type="domain" description="Phasin" evidence="2">
    <location>
        <begin position="17"/>
        <end position="83"/>
    </location>
</feature>
<evidence type="ECO:0000313" key="4">
    <source>
        <dbReference type="Proteomes" id="UP000315400"/>
    </source>
</evidence>
<feature type="compositionally biased region" description="Basic and acidic residues" evidence="1">
    <location>
        <begin position="109"/>
        <end position="166"/>
    </location>
</feature>
<dbReference type="AlphaFoldDB" id="A0A540VND9"/>
<name>A0A540VND9_9GAMM</name>
<gene>
    <name evidence="3" type="ORF">FKY71_14795</name>
</gene>
<comment type="caution">
    <text evidence="3">The sequence shown here is derived from an EMBL/GenBank/DDBJ whole genome shotgun (WGS) entry which is preliminary data.</text>
</comment>
<feature type="region of interest" description="Disordered" evidence="1">
    <location>
        <begin position="101"/>
        <end position="166"/>
    </location>
</feature>
<evidence type="ECO:0000259" key="2">
    <source>
        <dbReference type="Pfam" id="PF09361"/>
    </source>
</evidence>
<accession>A0A540VND9</accession>